<evidence type="ECO:0000313" key="1">
    <source>
        <dbReference type="EMBL" id="GAA1578593.1"/>
    </source>
</evidence>
<protein>
    <submittedName>
        <fullName evidence="1">Uncharacterized protein</fullName>
    </submittedName>
</protein>
<dbReference type="EMBL" id="BAAAOS010000020">
    <property type="protein sequence ID" value="GAA1578593.1"/>
    <property type="molecule type" value="Genomic_DNA"/>
</dbReference>
<dbReference type="Proteomes" id="UP001500393">
    <property type="component" value="Unassembled WGS sequence"/>
</dbReference>
<reference evidence="2" key="1">
    <citation type="journal article" date="2019" name="Int. J. Syst. Evol. Microbiol.">
        <title>The Global Catalogue of Microorganisms (GCM) 10K type strain sequencing project: providing services to taxonomists for standard genome sequencing and annotation.</title>
        <authorList>
            <consortium name="The Broad Institute Genomics Platform"/>
            <consortium name="The Broad Institute Genome Sequencing Center for Infectious Disease"/>
            <person name="Wu L."/>
            <person name="Ma J."/>
        </authorList>
    </citation>
    <scope>NUCLEOTIDE SEQUENCE [LARGE SCALE GENOMIC DNA]</scope>
    <source>
        <strain evidence="2">JCM 14969</strain>
    </source>
</reference>
<evidence type="ECO:0000313" key="2">
    <source>
        <dbReference type="Proteomes" id="UP001500393"/>
    </source>
</evidence>
<comment type="caution">
    <text evidence="1">The sequence shown here is derived from an EMBL/GenBank/DDBJ whole genome shotgun (WGS) entry which is preliminary data.</text>
</comment>
<proteinExistence type="predicted"/>
<dbReference type="RefSeq" id="WP_344215090.1">
    <property type="nucleotide sequence ID" value="NZ_BAAAOS010000020.1"/>
</dbReference>
<keyword evidence="2" id="KW-1185">Reference proteome</keyword>
<accession>A0ABP4PG94</accession>
<organism evidence="1 2">
    <name type="scientific">Kribbella sancticallisti</name>
    <dbReference type="NCBI Taxonomy" id="460087"/>
    <lineage>
        <taxon>Bacteria</taxon>
        <taxon>Bacillati</taxon>
        <taxon>Actinomycetota</taxon>
        <taxon>Actinomycetes</taxon>
        <taxon>Propionibacteriales</taxon>
        <taxon>Kribbellaceae</taxon>
        <taxon>Kribbella</taxon>
    </lineage>
</organism>
<gene>
    <name evidence="1" type="ORF">GCM10009789_35170</name>
</gene>
<name>A0ABP4PG94_9ACTN</name>
<sequence>MLTTVAEYYAGSDLVVPAKGRIGGLRLTATDTGFSTGQGLAVTGPTIALTMAMIGRATYCDDLDGDGVPELRTRC</sequence>